<reference evidence="1 2" key="1">
    <citation type="submission" date="2018-07" db="EMBL/GenBank/DDBJ databases">
        <title>Draft genome of the type strain Streptomyces armeniacus ATCC 15676.</title>
        <authorList>
            <person name="Labana P."/>
            <person name="Gosse J.T."/>
            <person name="Boddy C.N."/>
        </authorList>
    </citation>
    <scope>NUCLEOTIDE SEQUENCE [LARGE SCALE GENOMIC DNA]</scope>
    <source>
        <strain evidence="1 2">ATCC 15676</strain>
    </source>
</reference>
<dbReference type="Proteomes" id="UP000254425">
    <property type="component" value="Chromosome"/>
</dbReference>
<dbReference type="EMBL" id="CP031320">
    <property type="protein sequence ID" value="AXK31763.1"/>
    <property type="molecule type" value="Genomic_DNA"/>
</dbReference>
<dbReference type="AlphaFoldDB" id="A0A345XJE7"/>
<accession>A0A345XJE7</accession>
<gene>
    <name evidence="1" type="ORF">DVA86_02955</name>
</gene>
<evidence type="ECO:0000313" key="1">
    <source>
        <dbReference type="EMBL" id="AXK31763.1"/>
    </source>
</evidence>
<proteinExistence type="predicted"/>
<organism evidence="1 2">
    <name type="scientific">Streptomyces armeniacus</name>
    <dbReference type="NCBI Taxonomy" id="83291"/>
    <lineage>
        <taxon>Bacteria</taxon>
        <taxon>Bacillati</taxon>
        <taxon>Actinomycetota</taxon>
        <taxon>Actinomycetes</taxon>
        <taxon>Kitasatosporales</taxon>
        <taxon>Streptomycetaceae</taxon>
        <taxon>Streptomyces</taxon>
    </lineage>
</organism>
<sequence length="204" mass="23007">MSEELWKALAATPVDELERRAVIAGELADVPARKVGSATRYAWNDGGGQSAVWYFVPDGRVLLLTFDHETALNLYAEGDYALQESLYDGVPEDLVRLVRDRPENYESLNLKDEETGATIHYAGGVFWYDGEQWRPADGLMAHCERSGLDMYEESGFGFCLQDCLLGREFTPEAVVEHRAAECVYGDDDDRQKDLADVREIFARR</sequence>
<dbReference type="KEGG" id="sarm:DVA86_02955"/>
<evidence type="ECO:0000313" key="2">
    <source>
        <dbReference type="Proteomes" id="UP000254425"/>
    </source>
</evidence>
<dbReference type="RefSeq" id="WP_208875528.1">
    <property type="nucleotide sequence ID" value="NZ_CP031320.1"/>
</dbReference>
<keyword evidence="2" id="KW-1185">Reference proteome</keyword>
<protein>
    <submittedName>
        <fullName evidence="1">Uncharacterized protein</fullName>
    </submittedName>
</protein>
<name>A0A345XJE7_9ACTN</name>